<evidence type="ECO:0000313" key="3">
    <source>
        <dbReference type="Proteomes" id="UP001562354"/>
    </source>
</evidence>
<dbReference type="Pfam" id="PF00144">
    <property type="entry name" value="Beta-lactamase"/>
    <property type="match status" value="1"/>
</dbReference>
<name>A0ABR3P4Z6_9PEZI</name>
<keyword evidence="3" id="KW-1185">Reference proteome</keyword>
<dbReference type="PANTHER" id="PTHR43283:SF3">
    <property type="entry name" value="BETA-LACTAMASE FAMILY PROTEIN (AFU_ORTHOLOGUE AFUA_5G07500)"/>
    <property type="match status" value="1"/>
</dbReference>
<feature type="domain" description="Beta-lactamase-related" evidence="1">
    <location>
        <begin position="25"/>
        <end position="391"/>
    </location>
</feature>
<dbReference type="InterPro" id="IPR012338">
    <property type="entry name" value="Beta-lactam/transpept-like"/>
</dbReference>
<evidence type="ECO:0000313" key="2">
    <source>
        <dbReference type="EMBL" id="KAL1297854.1"/>
    </source>
</evidence>
<protein>
    <recommendedName>
        <fullName evidence="1">Beta-lactamase-related domain-containing protein</fullName>
    </recommendedName>
</protein>
<dbReference type="SUPFAM" id="SSF56601">
    <property type="entry name" value="beta-lactamase/transpeptidase-like"/>
    <property type="match status" value="1"/>
</dbReference>
<dbReference type="GeneID" id="95980080"/>
<proteinExistence type="predicted"/>
<evidence type="ECO:0000259" key="1">
    <source>
        <dbReference type="Pfam" id="PF00144"/>
    </source>
</evidence>
<comment type="caution">
    <text evidence="2">The sequence shown here is derived from an EMBL/GenBank/DDBJ whole genome shotgun (WGS) entry which is preliminary data.</text>
</comment>
<gene>
    <name evidence="2" type="ORF">AAFC00_006381</name>
</gene>
<accession>A0ABR3P4Z6</accession>
<sequence>MPVNQQAHDNVQKSLDSITSDAGLKVPGMVFTAVDKNGDAITENVSGTRGLDTKKPMTLDTVFWIASCTKLLATIAAMQLAEQGKLSLDDHNELYKVLPELKDKKVLQEDGSLVDKTSEITLRRLLNHTAGFGYEIFNKKLMEYGRPAGFDVFSGDIHDIVDTPLVNQPGSRWEYGVNIDWAGIAVERVSGLTLNDYLKQNVFAPLGVTNIDMLPSDEMKAHLAAMHQRLPNGETLESDHPMRRSLKARSDADKARIFNSAGAGCFAQPTQYVQILVALLNNGTHPKTKKQILKPETVDEMFENQIPEFPDFARNTPLPPCKNEYSNAAPELYPEEGDPPQGWGLSFMITTKPGMTGRGRQTAWWAGIANLFWWCDREKGVAGIIASQVLPFGDPVVMGQWFACEKAVYDAIA</sequence>
<dbReference type="RefSeq" id="XP_069197536.1">
    <property type="nucleotide sequence ID" value="XM_069346329.1"/>
</dbReference>
<organism evidence="2 3">
    <name type="scientific">Neodothiora populina</name>
    <dbReference type="NCBI Taxonomy" id="2781224"/>
    <lineage>
        <taxon>Eukaryota</taxon>
        <taxon>Fungi</taxon>
        <taxon>Dikarya</taxon>
        <taxon>Ascomycota</taxon>
        <taxon>Pezizomycotina</taxon>
        <taxon>Dothideomycetes</taxon>
        <taxon>Dothideomycetidae</taxon>
        <taxon>Dothideales</taxon>
        <taxon>Dothioraceae</taxon>
        <taxon>Neodothiora</taxon>
    </lineage>
</organism>
<dbReference type="InterPro" id="IPR050789">
    <property type="entry name" value="Diverse_Enzym_Activities"/>
</dbReference>
<reference evidence="2 3" key="1">
    <citation type="submission" date="2024-07" db="EMBL/GenBank/DDBJ databases">
        <title>Draft sequence of the Neodothiora populina.</title>
        <authorList>
            <person name="Drown D.D."/>
            <person name="Schuette U.S."/>
            <person name="Buechlein A.B."/>
            <person name="Rusch D.R."/>
            <person name="Winton L.W."/>
            <person name="Adams G.A."/>
        </authorList>
    </citation>
    <scope>NUCLEOTIDE SEQUENCE [LARGE SCALE GENOMIC DNA]</scope>
    <source>
        <strain evidence="2 3">CPC 39397</strain>
    </source>
</reference>
<dbReference type="PANTHER" id="PTHR43283">
    <property type="entry name" value="BETA-LACTAMASE-RELATED"/>
    <property type="match status" value="1"/>
</dbReference>
<dbReference type="Gene3D" id="3.40.710.10">
    <property type="entry name" value="DD-peptidase/beta-lactamase superfamily"/>
    <property type="match status" value="1"/>
</dbReference>
<dbReference type="InterPro" id="IPR001466">
    <property type="entry name" value="Beta-lactam-related"/>
</dbReference>
<dbReference type="EMBL" id="JBFMKM010000014">
    <property type="protein sequence ID" value="KAL1297854.1"/>
    <property type="molecule type" value="Genomic_DNA"/>
</dbReference>
<dbReference type="Proteomes" id="UP001562354">
    <property type="component" value="Unassembled WGS sequence"/>
</dbReference>